<keyword evidence="3" id="KW-1185">Reference proteome</keyword>
<comment type="caution">
    <text evidence="2">The sequence shown here is derived from an EMBL/GenBank/DDBJ whole genome shotgun (WGS) entry which is preliminary data.</text>
</comment>
<organism evidence="2 3">
    <name type="scientific">Adonisia turfae CCMR0081</name>
    <dbReference type="NCBI Taxonomy" id="2292702"/>
    <lineage>
        <taxon>Bacteria</taxon>
        <taxon>Bacillati</taxon>
        <taxon>Cyanobacteriota</taxon>
        <taxon>Adonisia</taxon>
        <taxon>Adonisia turfae</taxon>
    </lineage>
</organism>
<dbReference type="AlphaFoldDB" id="A0A6M0RV34"/>
<reference evidence="2 3" key="1">
    <citation type="journal article" date="2020" name="Microb. Ecol.">
        <title>Ecogenomics of the Marine Benthic Filamentous Cyanobacterium Adonisia.</title>
        <authorList>
            <person name="Walter J.M."/>
            <person name="Coutinho F.H."/>
            <person name="Leomil L."/>
            <person name="Hargreaves P.I."/>
            <person name="Campeao M.E."/>
            <person name="Vieira V.V."/>
            <person name="Silva B.S."/>
            <person name="Fistarol G.O."/>
            <person name="Salomon P.S."/>
            <person name="Sawabe T."/>
            <person name="Mino S."/>
            <person name="Hosokawa M."/>
            <person name="Miyashita H."/>
            <person name="Maruyama F."/>
            <person name="van Verk M.C."/>
            <person name="Dutilh B.E."/>
            <person name="Thompson C.C."/>
            <person name="Thompson F.L."/>
        </authorList>
    </citation>
    <scope>NUCLEOTIDE SEQUENCE [LARGE SCALE GENOMIC DNA]</scope>
    <source>
        <strain evidence="2 3">CCMR0081</strain>
    </source>
</reference>
<keyword evidence="1" id="KW-1133">Transmembrane helix</keyword>
<accession>A0A6M0RV34</accession>
<dbReference type="Proteomes" id="UP000481033">
    <property type="component" value="Unassembled WGS sequence"/>
</dbReference>
<protein>
    <submittedName>
        <fullName evidence="2">Uncharacterized protein</fullName>
    </submittedName>
</protein>
<evidence type="ECO:0000313" key="2">
    <source>
        <dbReference type="EMBL" id="NEZ60019.1"/>
    </source>
</evidence>
<sequence>MIALIGTAFLLIGAVNMAWFLLWFLLAWSSTLGAKVSKKVGTDNESTDSNIQLGEAFKREALQKFAISTALLIVGSVLSHIGS</sequence>
<evidence type="ECO:0000313" key="3">
    <source>
        <dbReference type="Proteomes" id="UP000481033"/>
    </source>
</evidence>
<dbReference type="EMBL" id="QXHD01000004">
    <property type="protein sequence ID" value="NEZ60019.1"/>
    <property type="molecule type" value="Genomic_DNA"/>
</dbReference>
<gene>
    <name evidence="2" type="ORF">DXZ20_31120</name>
</gene>
<dbReference type="RefSeq" id="WP_163668935.1">
    <property type="nucleotide sequence ID" value="NZ_QXHD01000004.1"/>
</dbReference>
<name>A0A6M0RV34_9CYAN</name>
<feature type="transmembrane region" description="Helical" evidence="1">
    <location>
        <begin position="6"/>
        <end position="28"/>
    </location>
</feature>
<proteinExistence type="predicted"/>
<evidence type="ECO:0000256" key="1">
    <source>
        <dbReference type="SAM" id="Phobius"/>
    </source>
</evidence>
<keyword evidence="1" id="KW-0472">Membrane</keyword>
<keyword evidence="1" id="KW-0812">Transmembrane</keyword>